<dbReference type="AlphaFoldDB" id="A0A1G5ZX03"/>
<feature type="transmembrane region" description="Helical" evidence="1">
    <location>
        <begin position="299"/>
        <end position="315"/>
    </location>
</feature>
<dbReference type="NCBIfam" id="NF047336">
    <property type="entry name" value="conj_memb_RcgA"/>
    <property type="match status" value="1"/>
</dbReference>
<evidence type="ECO:0000313" key="2">
    <source>
        <dbReference type="EMBL" id="SDA99308.1"/>
    </source>
</evidence>
<organism evidence="2 3">
    <name type="scientific">Mesorhizobium qingshengii</name>
    <dbReference type="NCBI Taxonomy" id="1165689"/>
    <lineage>
        <taxon>Bacteria</taxon>
        <taxon>Pseudomonadati</taxon>
        <taxon>Pseudomonadota</taxon>
        <taxon>Alphaproteobacteria</taxon>
        <taxon>Hyphomicrobiales</taxon>
        <taxon>Phyllobacteriaceae</taxon>
        <taxon>Mesorhizobium</taxon>
    </lineage>
</organism>
<dbReference type="Proteomes" id="UP000198588">
    <property type="component" value="Unassembled WGS sequence"/>
</dbReference>
<evidence type="ECO:0000313" key="3">
    <source>
        <dbReference type="Proteomes" id="UP000198588"/>
    </source>
</evidence>
<accession>A0A1G5ZX03</accession>
<evidence type="ECO:0008006" key="4">
    <source>
        <dbReference type="Google" id="ProtNLM"/>
    </source>
</evidence>
<feature type="transmembrane region" description="Helical" evidence="1">
    <location>
        <begin position="20"/>
        <end position="43"/>
    </location>
</feature>
<dbReference type="EMBL" id="FMXM01000042">
    <property type="protein sequence ID" value="SDA99308.1"/>
    <property type="molecule type" value="Genomic_DNA"/>
</dbReference>
<gene>
    <name evidence="2" type="ORF">SAMN02927914_06531</name>
</gene>
<sequence>MTYGRADGVVKQVGFLWTANWTFVFMLFLPLFFAFVTELVTFWRDEGRPKLVAQGDKMESDDVWARSVEASSYSYWAVLLICVVFAGLFQWIGVSLIPLLKGGGNYATDWGSLAIVRPEVISVPEAVVFTGLAYLYMCICFYLFFAGLILLHTVIHDLWRIGEAASNPPEVDYQHQLHETSLRVMRAIFRCTVLGLLIAIVMKLQSAYLTSRGENIVAWLVDDMSSAFYGRNDVSAGISYRRPTHYSSLLVAISTCVVFLYGFIRLGVERRFFMLLWRMSAIVALLGAGYLLIDAFVGFSILLGVGVLFAIYGLFDPGLGEGKRVG</sequence>
<protein>
    <recommendedName>
        <fullName evidence="4">Transmembrane protein</fullName>
    </recommendedName>
</protein>
<keyword evidence="1" id="KW-0472">Membrane</keyword>
<keyword evidence="1" id="KW-1133">Transmembrane helix</keyword>
<reference evidence="2 3" key="1">
    <citation type="submission" date="2016-10" db="EMBL/GenBank/DDBJ databases">
        <authorList>
            <person name="de Groot N.N."/>
        </authorList>
    </citation>
    <scope>NUCLEOTIDE SEQUENCE [LARGE SCALE GENOMIC DNA]</scope>
    <source>
        <strain evidence="2 3">CGMCC 1.12097</strain>
    </source>
</reference>
<feature type="transmembrane region" description="Helical" evidence="1">
    <location>
        <begin position="73"/>
        <end position="92"/>
    </location>
</feature>
<evidence type="ECO:0000256" key="1">
    <source>
        <dbReference type="SAM" id="Phobius"/>
    </source>
</evidence>
<feature type="transmembrane region" description="Helical" evidence="1">
    <location>
        <begin position="187"/>
        <end position="205"/>
    </location>
</feature>
<keyword evidence="1" id="KW-0812">Transmembrane</keyword>
<dbReference type="InterPro" id="IPR058114">
    <property type="entry name" value="RcgA-like"/>
</dbReference>
<name>A0A1G5ZX03_9HYPH</name>
<feature type="transmembrane region" description="Helical" evidence="1">
    <location>
        <begin position="126"/>
        <end position="151"/>
    </location>
</feature>
<feature type="transmembrane region" description="Helical" evidence="1">
    <location>
        <begin position="249"/>
        <end position="268"/>
    </location>
</feature>
<proteinExistence type="predicted"/>